<evidence type="ECO:0000313" key="2">
    <source>
        <dbReference type="Proteomes" id="UP000054166"/>
    </source>
</evidence>
<name>A0A0C3EL37_PILCF</name>
<organism evidence="1 2">
    <name type="scientific">Piloderma croceum (strain F 1598)</name>
    <dbReference type="NCBI Taxonomy" id="765440"/>
    <lineage>
        <taxon>Eukaryota</taxon>
        <taxon>Fungi</taxon>
        <taxon>Dikarya</taxon>
        <taxon>Basidiomycota</taxon>
        <taxon>Agaricomycotina</taxon>
        <taxon>Agaricomycetes</taxon>
        <taxon>Agaricomycetidae</taxon>
        <taxon>Atheliales</taxon>
        <taxon>Atheliaceae</taxon>
        <taxon>Piloderma</taxon>
    </lineage>
</organism>
<evidence type="ECO:0000313" key="1">
    <source>
        <dbReference type="EMBL" id="KIM73320.1"/>
    </source>
</evidence>
<reference evidence="2" key="2">
    <citation type="submission" date="2015-01" db="EMBL/GenBank/DDBJ databases">
        <title>Evolutionary Origins and Diversification of the Mycorrhizal Mutualists.</title>
        <authorList>
            <consortium name="DOE Joint Genome Institute"/>
            <consortium name="Mycorrhizal Genomics Consortium"/>
            <person name="Kohler A."/>
            <person name="Kuo A."/>
            <person name="Nagy L.G."/>
            <person name="Floudas D."/>
            <person name="Copeland A."/>
            <person name="Barry K.W."/>
            <person name="Cichocki N."/>
            <person name="Veneault-Fourrey C."/>
            <person name="LaButti K."/>
            <person name="Lindquist E.A."/>
            <person name="Lipzen A."/>
            <person name="Lundell T."/>
            <person name="Morin E."/>
            <person name="Murat C."/>
            <person name="Riley R."/>
            <person name="Ohm R."/>
            <person name="Sun H."/>
            <person name="Tunlid A."/>
            <person name="Henrissat B."/>
            <person name="Grigoriev I.V."/>
            <person name="Hibbett D.S."/>
            <person name="Martin F."/>
        </authorList>
    </citation>
    <scope>NUCLEOTIDE SEQUENCE [LARGE SCALE GENOMIC DNA]</scope>
    <source>
        <strain evidence="2">F 1598</strain>
    </source>
</reference>
<protein>
    <submittedName>
        <fullName evidence="1">Uncharacterized protein</fullName>
    </submittedName>
</protein>
<dbReference type="HOGENOM" id="CLU_1046286_0_0_1"/>
<dbReference type="OrthoDB" id="2679843at2759"/>
<gene>
    <name evidence="1" type="ORF">PILCRDRAFT_829263</name>
</gene>
<keyword evidence="2" id="KW-1185">Reference proteome</keyword>
<dbReference type="Proteomes" id="UP000054166">
    <property type="component" value="Unassembled WGS sequence"/>
</dbReference>
<proteinExistence type="predicted"/>
<dbReference type="InParanoid" id="A0A0C3EL37"/>
<dbReference type="AlphaFoldDB" id="A0A0C3EL37"/>
<reference evidence="1 2" key="1">
    <citation type="submission" date="2014-04" db="EMBL/GenBank/DDBJ databases">
        <authorList>
            <consortium name="DOE Joint Genome Institute"/>
            <person name="Kuo A."/>
            <person name="Tarkka M."/>
            <person name="Buscot F."/>
            <person name="Kohler A."/>
            <person name="Nagy L.G."/>
            <person name="Floudas D."/>
            <person name="Copeland A."/>
            <person name="Barry K.W."/>
            <person name="Cichocki N."/>
            <person name="Veneault-Fourrey C."/>
            <person name="LaButti K."/>
            <person name="Lindquist E.A."/>
            <person name="Lipzen A."/>
            <person name="Lundell T."/>
            <person name="Morin E."/>
            <person name="Murat C."/>
            <person name="Sun H."/>
            <person name="Tunlid A."/>
            <person name="Henrissat B."/>
            <person name="Grigoriev I.V."/>
            <person name="Hibbett D.S."/>
            <person name="Martin F."/>
            <person name="Nordberg H.P."/>
            <person name="Cantor M.N."/>
            <person name="Hua S.X."/>
        </authorList>
    </citation>
    <scope>NUCLEOTIDE SEQUENCE [LARGE SCALE GENOMIC DNA]</scope>
    <source>
        <strain evidence="1 2">F 1598</strain>
    </source>
</reference>
<dbReference type="EMBL" id="KN833086">
    <property type="protein sequence ID" value="KIM73320.1"/>
    <property type="molecule type" value="Genomic_DNA"/>
</dbReference>
<sequence length="266" mass="30468">MIPTDVQSSNSPFSQSDLNDALSQWQSVLQNQHEEFERREGERKRRNGRFRLPNHILRNWSFMLVEQISRQMRHLTTLNMSLIQTMDVDVFVHTRQLRTLWEDYRERMENFASTAEKIPIKSWEIESDEKLETEYFWTVNVSNFIDEQLQALNDRIQSLETGVNRAPSPPAALGGFHFNADPNRRGAAETSNTRARLWISQQNQGHPTGRAALPAALVSHAAMSGIGTYKTTFVTLAAISFLGVLGQAHLWRGVPCLVEHEAIWLP</sequence>
<accession>A0A0C3EL37</accession>